<accession>A0AAP0KLP9</accession>
<organism evidence="1 2">
    <name type="scientific">Stephania japonica</name>
    <dbReference type="NCBI Taxonomy" id="461633"/>
    <lineage>
        <taxon>Eukaryota</taxon>
        <taxon>Viridiplantae</taxon>
        <taxon>Streptophyta</taxon>
        <taxon>Embryophyta</taxon>
        <taxon>Tracheophyta</taxon>
        <taxon>Spermatophyta</taxon>
        <taxon>Magnoliopsida</taxon>
        <taxon>Ranunculales</taxon>
        <taxon>Menispermaceae</taxon>
        <taxon>Menispermoideae</taxon>
        <taxon>Cissampelideae</taxon>
        <taxon>Stephania</taxon>
    </lineage>
</organism>
<gene>
    <name evidence="1" type="ORF">Sjap_002221</name>
</gene>
<proteinExistence type="predicted"/>
<dbReference type="Proteomes" id="UP001417504">
    <property type="component" value="Unassembled WGS sequence"/>
</dbReference>
<comment type="caution">
    <text evidence="1">The sequence shown here is derived from an EMBL/GenBank/DDBJ whole genome shotgun (WGS) entry which is preliminary data.</text>
</comment>
<dbReference type="AlphaFoldDB" id="A0AAP0KLP9"/>
<reference evidence="1 2" key="1">
    <citation type="submission" date="2024-01" db="EMBL/GenBank/DDBJ databases">
        <title>Genome assemblies of Stephania.</title>
        <authorList>
            <person name="Yang L."/>
        </authorList>
    </citation>
    <scope>NUCLEOTIDE SEQUENCE [LARGE SCALE GENOMIC DNA]</scope>
    <source>
        <strain evidence="1">QJT</strain>
        <tissue evidence="1">Leaf</tissue>
    </source>
</reference>
<dbReference type="EMBL" id="JBBNAE010000001">
    <property type="protein sequence ID" value="KAK9154741.1"/>
    <property type="molecule type" value="Genomic_DNA"/>
</dbReference>
<sequence length="55" mass="6306">MRTDARLKIQLYICTQSMDQTCKRKHCSSRNCEEIKERSEVGEDDLRLGGDDSGV</sequence>
<name>A0AAP0KLP9_9MAGN</name>
<protein>
    <submittedName>
        <fullName evidence="1">Uncharacterized protein</fullName>
    </submittedName>
</protein>
<evidence type="ECO:0000313" key="1">
    <source>
        <dbReference type="EMBL" id="KAK9154741.1"/>
    </source>
</evidence>
<keyword evidence="2" id="KW-1185">Reference proteome</keyword>
<evidence type="ECO:0000313" key="2">
    <source>
        <dbReference type="Proteomes" id="UP001417504"/>
    </source>
</evidence>